<dbReference type="EMBL" id="JBHUOJ010000020">
    <property type="protein sequence ID" value="MFD2833499.1"/>
    <property type="molecule type" value="Genomic_DNA"/>
</dbReference>
<evidence type="ECO:0000259" key="11">
    <source>
        <dbReference type="Pfam" id="PF00593"/>
    </source>
</evidence>
<dbReference type="InterPro" id="IPR023997">
    <property type="entry name" value="TonB-dep_OMP_SusC/RagA_CS"/>
</dbReference>
<dbReference type="Gene3D" id="2.60.40.1120">
    <property type="entry name" value="Carboxypeptidase-like, regulatory domain"/>
    <property type="match status" value="1"/>
</dbReference>
<protein>
    <submittedName>
        <fullName evidence="13">SusC/RagA family TonB-linked outer membrane protein</fullName>
    </submittedName>
</protein>
<dbReference type="InterPro" id="IPR012910">
    <property type="entry name" value="Plug_dom"/>
</dbReference>
<accession>A0ABW5X756</accession>
<dbReference type="SUPFAM" id="SSF56935">
    <property type="entry name" value="Porins"/>
    <property type="match status" value="1"/>
</dbReference>
<dbReference type="InterPro" id="IPR036942">
    <property type="entry name" value="Beta-barrel_TonB_sf"/>
</dbReference>
<feature type="domain" description="TonB-dependent receptor plug" evidence="12">
    <location>
        <begin position="116"/>
        <end position="216"/>
    </location>
</feature>
<dbReference type="InterPro" id="IPR008969">
    <property type="entry name" value="CarboxyPept-like_regulatory"/>
</dbReference>
<keyword evidence="10" id="KW-0732">Signal</keyword>
<dbReference type="Pfam" id="PF00593">
    <property type="entry name" value="TonB_dep_Rec_b-barrel"/>
    <property type="match status" value="1"/>
</dbReference>
<keyword evidence="4 8" id="KW-0812">Transmembrane</keyword>
<keyword evidence="3 8" id="KW-1134">Transmembrane beta strand</keyword>
<dbReference type="RefSeq" id="WP_251742458.1">
    <property type="nucleotide sequence ID" value="NZ_JBHUOJ010000020.1"/>
</dbReference>
<gene>
    <name evidence="13" type="ORF">ACFSYS_09390</name>
</gene>
<evidence type="ECO:0000256" key="9">
    <source>
        <dbReference type="RuleBase" id="RU003357"/>
    </source>
</evidence>
<dbReference type="Pfam" id="PF07715">
    <property type="entry name" value="Plug"/>
    <property type="match status" value="1"/>
</dbReference>
<dbReference type="Proteomes" id="UP001597438">
    <property type="component" value="Unassembled WGS sequence"/>
</dbReference>
<dbReference type="Pfam" id="PF13715">
    <property type="entry name" value="CarbopepD_reg_2"/>
    <property type="match status" value="1"/>
</dbReference>
<keyword evidence="5 9" id="KW-0798">TonB box</keyword>
<dbReference type="Gene3D" id="2.40.170.20">
    <property type="entry name" value="TonB-dependent receptor, beta-barrel domain"/>
    <property type="match status" value="1"/>
</dbReference>
<dbReference type="InterPro" id="IPR037066">
    <property type="entry name" value="Plug_dom_sf"/>
</dbReference>
<evidence type="ECO:0000256" key="4">
    <source>
        <dbReference type="ARBA" id="ARBA00022692"/>
    </source>
</evidence>
<evidence type="ECO:0000256" key="6">
    <source>
        <dbReference type="ARBA" id="ARBA00023136"/>
    </source>
</evidence>
<dbReference type="InterPro" id="IPR039426">
    <property type="entry name" value="TonB-dep_rcpt-like"/>
</dbReference>
<evidence type="ECO:0000256" key="10">
    <source>
        <dbReference type="SAM" id="SignalP"/>
    </source>
</evidence>
<keyword evidence="2 8" id="KW-0813">Transport</keyword>
<evidence type="ECO:0000256" key="1">
    <source>
        <dbReference type="ARBA" id="ARBA00004571"/>
    </source>
</evidence>
<keyword evidence="7 8" id="KW-0998">Cell outer membrane</keyword>
<keyword evidence="6 8" id="KW-0472">Membrane</keyword>
<evidence type="ECO:0000256" key="5">
    <source>
        <dbReference type="ARBA" id="ARBA00023077"/>
    </source>
</evidence>
<evidence type="ECO:0000259" key="12">
    <source>
        <dbReference type="Pfam" id="PF07715"/>
    </source>
</evidence>
<dbReference type="PROSITE" id="PS52016">
    <property type="entry name" value="TONB_DEPENDENT_REC_3"/>
    <property type="match status" value="1"/>
</dbReference>
<keyword evidence="14" id="KW-1185">Reference proteome</keyword>
<comment type="caution">
    <text evidence="13">The sequence shown here is derived from an EMBL/GenBank/DDBJ whole genome shotgun (WGS) entry which is preliminary data.</text>
</comment>
<organism evidence="13 14">
    <name type="scientific">Christiangramia antarctica</name>
    <dbReference type="NCBI Taxonomy" id="2058158"/>
    <lineage>
        <taxon>Bacteria</taxon>
        <taxon>Pseudomonadati</taxon>
        <taxon>Bacteroidota</taxon>
        <taxon>Flavobacteriia</taxon>
        <taxon>Flavobacteriales</taxon>
        <taxon>Flavobacteriaceae</taxon>
        <taxon>Christiangramia</taxon>
    </lineage>
</organism>
<feature type="chain" id="PRO_5045655368" evidence="10">
    <location>
        <begin position="23"/>
        <end position="1051"/>
    </location>
</feature>
<evidence type="ECO:0000313" key="13">
    <source>
        <dbReference type="EMBL" id="MFD2833499.1"/>
    </source>
</evidence>
<comment type="subcellular location">
    <subcellularLocation>
        <location evidence="1 8">Cell outer membrane</location>
        <topology evidence="1 8">Multi-pass membrane protein</topology>
    </subcellularLocation>
</comment>
<evidence type="ECO:0000313" key="14">
    <source>
        <dbReference type="Proteomes" id="UP001597438"/>
    </source>
</evidence>
<name>A0ABW5X756_9FLAO</name>
<dbReference type="NCBIfam" id="TIGR04057">
    <property type="entry name" value="SusC_RagA_signa"/>
    <property type="match status" value="1"/>
</dbReference>
<evidence type="ECO:0000256" key="2">
    <source>
        <dbReference type="ARBA" id="ARBA00022448"/>
    </source>
</evidence>
<evidence type="ECO:0000256" key="8">
    <source>
        <dbReference type="PROSITE-ProRule" id="PRU01360"/>
    </source>
</evidence>
<sequence>MKTKLSSILTLLLAFVVQISFAQQQTITGTVSDEDGLPLPGVNVLLKGTSEGTQTDFDGNYSIDAANGDVLVFSFVGLQTTEITVGNTRQVNVTLQNDSAQLEEVVVTALGIKREKQSLGYAQQTVEGDALVKSRETNINNALAGKVAGVQFTGAPSSGFGNSNIRLRGNTGVLYIVDNIKVQGASDIITDDIADMSVLKGAAATALYGPQGINGVIIITTKSAAAGQSSISINHSSAFESVYKLPAYQNEYGGGYSQEFNVFTFDPALHPADWASFDGQSMVEYYADESWGPKMDGQLVRHWDSWIQDTPEFGQLRPFSPNPDNIRDFFETGVTQNTNLTFSKGGEDYSIRASLAKIDRSGVIPNSERSTVQGSLSASLDITEKLQGFASLNYQDRRTSNYPTNGYGNIASNFNQWWQRQLDMDRLRDYRRNGEVVSWNINSPTNPQPLYWDMPYFVTNENVNPQDKNALYGKLGATYEFNDNLNASVEVRKTLNTYESSNRAGFGGLNQPFYSENESTETTDELFGILNFEEDLSDDFDLSASVGFEFFDNNYKSINASTAGGLTAEGFYSLNTSRDRPNLSSYYREIGRQSAFTKASLGFKNIIYLDGSARLDWQSTANDNDNRVETYGGSVSMIFSKLLPQNEVLTFGKLRASIAEAPRFPDAFQISETYNIGTPYGSYGKLSVKDGLNNPTLTGGVRREYEIGTELRFLDSRFGLDVTYYNKQDDQLPADVSLDPSTGFTSFSTNSGKQTYKGWEFALNVIPVRTEDFVWDLTANFATLERTVDAIAPGTDVNVLSTTWRGIQLQERVGEEWGAIYGRAYRRDDAGNIVLSATGAPRYDSNQYLGNVLPDYTGGASSFMQYKNMSLGLDFDFQKGGKIFSVTKMFNAYSGLGDQTVGNNAAGNPLRDPVTGGGSAVAVSAAGADTGGILIEGVDETTGDPASYYVEAQTYYGRLFALHEEWLYDASYVKLRQARLDYEVQGNLINNTPIKKLNVGVFASNLWLIYSSIDDIDISELEDSQITGYGWTEGGQSPNTRTIGLNVNITF</sequence>
<dbReference type="InterPro" id="IPR000531">
    <property type="entry name" value="Beta-barrel_TonB"/>
</dbReference>
<comment type="similarity">
    <text evidence="8 9">Belongs to the TonB-dependent receptor family.</text>
</comment>
<evidence type="ECO:0000256" key="7">
    <source>
        <dbReference type="ARBA" id="ARBA00023237"/>
    </source>
</evidence>
<reference evidence="14" key="1">
    <citation type="journal article" date="2019" name="Int. J. Syst. Evol. Microbiol.">
        <title>The Global Catalogue of Microorganisms (GCM) 10K type strain sequencing project: providing services to taxonomists for standard genome sequencing and annotation.</title>
        <authorList>
            <consortium name="The Broad Institute Genomics Platform"/>
            <consortium name="The Broad Institute Genome Sequencing Center for Infectious Disease"/>
            <person name="Wu L."/>
            <person name="Ma J."/>
        </authorList>
    </citation>
    <scope>NUCLEOTIDE SEQUENCE [LARGE SCALE GENOMIC DNA]</scope>
    <source>
        <strain evidence="14">KCTC 52925</strain>
    </source>
</reference>
<feature type="signal peptide" evidence="10">
    <location>
        <begin position="1"/>
        <end position="22"/>
    </location>
</feature>
<dbReference type="Gene3D" id="2.170.130.10">
    <property type="entry name" value="TonB-dependent receptor, plug domain"/>
    <property type="match status" value="1"/>
</dbReference>
<dbReference type="SUPFAM" id="SSF49464">
    <property type="entry name" value="Carboxypeptidase regulatory domain-like"/>
    <property type="match status" value="1"/>
</dbReference>
<dbReference type="NCBIfam" id="TIGR04056">
    <property type="entry name" value="OMP_RagA_SusC"/>
    <property type="match status" value="1"/>
</dbReference>
<feature type="domain" description="TonB-dependent receptor-like beta-barrel" evidence="11">
    <location>
        <begin position="401"/>
        <end position="831"/>
    </location>
</feature>
<evidence type="ECO:0000256" key="3">
    <source>
        <dbReference type="ARBA" id="ARBA00022452"/>
    </source>
</evidence>
<proteinExistence type="inferred from homology"/>
<dbReference type="InterPro" id="IPR023996">
    <property type="entry name" value="TonB-dep_OMP_SusC/RagA"/>
</dbReference>